<proteinExistence type="predicted"/>
<dbReference type="Gene3D" id="3.40.50.11500">
    <property type="match status" value="1"/>
</dbReference>
<dbReference type="InterPro" id="IPR043153">
    <property type="entry name" value="DENN_C"/>
</dbReference>
<evidence type="ECO:0000313" key="4">
    <source>
        <dbReference type="Proteomes" id="UP000593567"/>
    </source>
</evidence>
<feature type="domain" description="UDENN" evidence="2">
    <location>
        <begin position="924"/>
        <end position="1318"/>
    </location>
</feature>
<dbReference type="Pfam" id="PF02141">
    <property type="entry name" value="DENN"/>
    <property type="match status" value="1"/>
</dbReference>
<feature type="compositionally biased region" description="Polar residues" evidence="1">
    <location>
        <begin position="789"/>
        <end position="799"/>
    </location>
</feature>
<comment type="caution">
    <text evidence="3">The sequence shown here is derived from an EMBL/GenBank/DDBJ whole genome shotgun (WGS) entry which is preliminary data.</text>
</comment>
<dbReference type="Proteomes" id="UP000593567">
    <property type="component" value="Unassembled WGS sequence"/>
</dbReference>
<dbReference type="InterPro" id="IPR051942">
    <property type="entry name" value="DENN_domain_containing_2"/>
</dbReference>
<sequence>MSTIAQHPTSIKIGYKRAQSEPNKSSVSNIRYRFESNSAEALSPELGLAFGVKKSSSSTASSEAASPLVTRKPQRFVVSEEASTVAVISSTSPSNQLSKLNNESTLDTCISQQSHNAKVDKVLNKANKALLTHIVTEKANDKPNSLIISNGTQTTHSAIAETAFSNSTAVLNSHKQVTVSFQGSLATIPCPNASIFSTDSCVNQTSTEPRTFEQTTNLSFNTETKLTKERQPRLSTSSELAEGSSNSKNTAKHFWRNLSFDTYFCKNDSILEPGMDYTKLKKHQEKKTDKSNLSSPLKKNKFGLNVSSGGGQLTATDLKSINDSLTTTDGKFHRLNSQTTEGFKSPVTTLSTSSSVSSMCSSMDSIDAEYLNGSISQRVRRRDTKPPTNIVARRTQLFEKSLEELNSVSEEAEAFHKVKETGFGTVFKPKDPSAVKPAVNKPKVISSVPQSNPPVQPKPKHLVKQLRNSQLPHGKRSSDSLNNNNTKLANKNISSTKPFKLAGGAIEKLDTKPNLTNFGSTAQSKSSPLLPATDKKGTHLIKPPIIASKPKTASAPPKPPRTFEHLDLSRSSSELTFDPVYVPRQAGDGEENSHGYETHVSCSNPHLYTSVVLPADGRPYTATTSADTRSYTSLTTAAGSEGDDSVAGSENAYDTLGRASVASSYEHYDTISQSELDSDVSRPPTLPRRPSNLRHRPVTTAFGNIDIAKSVTNAAFQNQLQKALASGEHTIKETSPTSPSPTKVKVPFKLKYLLPKARRKTDEIRKASSMANLLDNNESPYDPVEFYPSSATSKNSQTPLQPPPDVPLDEAGYALPDIKGNTWQTADGVSCKPGEPQPMAAKSQVDKTADKIRLKLNQAFSALRKSGPITPTPASDGEEEEKVPGPEVLEERLKHCTSVKEHAIYASAAQIKGFITQVYAQLYDYAVIVGLRKTADSLPYEPYVKYKFPPQISVEQTTVPQFCYPDAHIWQKCTEYKSESFSFVLTDVTGTRQYGYCRRVLPPDLSNQPRTPEVICVVSPLNATKLYNQVLDEVEKRRMQNSLRAEEFLQAVYGRPMPSPGQSVTIRAMEIEPYETLTTTNVYEEAECLTFTRSPDSQREGIDYECLLNTLSVSQIIKIFASILLERKIIFIAERLSILSSCVHAFASLIYPFSWQHTFIPLLPPNLIDVVCAPTPYIVGLLSSNAHLLHSIDDEMDEVLIVDFDNHKFLQRTGDEKLILPKKLHRALITALDMAKSEGQSLRSLMVTEAFLRFFLETTGSFNDFMIHVPGAGRQFQKEEFVCKASNAPSIMVFLQWFTETQMFEVYTTERENDRNVVLGTFEEKVLEFQSEDHGELFSDHKRFKKFKLFGKNKKK</sequence>
<feature type="region of interest" description="Disordered" evidence="1">
    <location>
        <begin position="221"/>
        <end position="248"/>
    </location>
</feature>
<feature type="region of interest" description="Disordered" evidence="1">
    <location>
        <begin position="429"/>
        <end position="491"/>
    </location>
</feature>
<feature type="region of interest" description="Disordered" evidence="1">
    <location>
        <begin position="774"/>
        <end position="803"/>
    </location>
</feature>
<dbReference type="PANTHER" id="PTHR15288:SF0">
    <property type="entry name" value="UDENN DOMAIN-CONTAINING PROTEIN"/>
    <property type="match status" value="1"/>
</dbReference>
<dbReference type="Pfam" id="PF03456">
    <property type="entry name" value="uDENN"/>
    <property type="match status" value="1"/>
</dbReference>
<feature type="region of interest" description="Disordered" evidence="1">
    <location>
        <begin position="283"/>
        <end position="305"/>
    </location>
</feature>
<dbReference type="SMART" id="SM00801">
    <property type="entry name" value="dDENN"/>
    <property type="match status" value="1"/>
</dbReference>
<dbReference type="Pfam" id="PF03455">
    <property type="entry name" value="dDENN"/>
    <property type="match status" value="1"/>
</dbReference>
<accession>A0A7J7KG78</accession>
<organism evidence="3 4">
    <name type="scientific">Bugula neritina</name>
    <name type="common">Brown bryozoan</name>
    <name type="synonym">Sertularia neritina</name>
    <dbReference type="NCBI Taxonomy" id="10212"/>
    <lineage>
        <taxon>Eukaryota</taxon>
        <taxon>Metazoa</taxon>
        <taxon>Spiralia</taxon>
        <taxon>Lophotrochozoa</taxon>
        <taxon>Bryozoa</taxon>
        <taxon>Gymnolaemata</taxon>
        <taxon>Cheilostomatida</taxon>
        <taxon>Flustrina</taxon>
        <taxon>Buguloidea</taxon>
        <taxon>Bugulidae</taxon>
        <taxon>Bugula</taxon>
    </lineage>
</organism>
<dbReference type="InterPro" id="IPR037516">
    <property type="entry name" value="Tripartite_DENN"/>
</dbReference>
<dbReference type="EMBL" id="VXIV02000647">
    <property type="protein sequence ID" value="KAF6036924.1"/>
    <property type="molecule type" value="Genomic_DNA"/>
</dbReference>
<feature type="compositionally biased region" description="Low complexity" evidence="1">
    <location>
        <begin position="481"/>
        <end position="491"/>
    </location>
</feature>
<dbReference type="InterPro" id="IPR005112">
    <property type="entry name" value="dDENN_dom"/>
</dbReference>
<dbReference type="InterPro" id="IPR005113">
    <property type="entry name" value="uDENN_dom"/>
</dbReference>
<gene>
    <name evidence="3" type="ORF">EB796_004768</name>
</gene>
<feature type="region of interest" description="Disordered" evidence="1">
    <location>
        <begin position="517"/>
        <end position="536"/>
    </location>
</feature>
<dbReference type="FunFam" id="3.40.50.11500:FF:000004">
    <property type="entry name" value="DENN domain-containing protein 2C isoform X1"/>
    <property type="match status" value="1"/>
</dbReference>
<dbReference type="PANTHER" id="PTHR15288">
    <property type="entry name" value="DENN DOMAIN-CONTAINING PROTEIN 2"/>
    <property type="match status" value="1"/>
</dbReference>
<feature type="region of interest" description="Disordered" evidence="1">
    <location>
        <begin position="865"/>
        <end position="884"/>
    </location>
</feature>
<dbReference type="PROSITE" id="PS50211">
    <property type="entry name" value="DENN"/>
    <property type="match status" value="1"/>
</dbReference>
<feature type="compositionally biased region" description="Polar residues" evidence="1">
    <location>
        <begin position="517"/>
        <end position="527"/>
    </location>
</feature>
<dbReference type="SMART" id="SM00800">
    <property type="entry name" value="uDENN"/>
    <property type="match status" value="1"/>
</dbReference>
<name>A0A7J7KG78_BUGNE</name>
<dbReference type="InterPro" id="IPR001194">
    <property type="entry name" value="cDENN_dom"/>
</dbReference>
<evidence type="ECO:0000256" key="1">
    <source>
        <dbReference type="SAM" id="MobiDB-lite"/>
    </source>
</evidence>
<dbReference type="Gene3D" id="3.30.450.200">
    <property type="match status" value="1"/>
</dbReference>
<protein>
    <submittedName>
        <fullName evidence="3">DENND2A</fullName>
    </submittedName>
</protein>
<reference evidence="3" key="1">
    <citation type="submission" date="2020-06" db="EMBL/GenBank/DDBJ databases">
        <title>Draft genome of Bugula neritina, a colonial animal packing powerful symbionts and potential medicines.</title>
        <authorList>
            <person name="Rayko M."/>
        </authorList>
    </citation>
    <scope>NUCLEOTIDE SEQUENCE [LARGE SCALE GENOMIC DNA]</scope>
    <source>
        <strain evidence="3">Kwan_BN1</strain>
    </source>
</reference>
<dbReference type="OrthoDB" id="10266080at2759"/>
<keyword evidence="4" id="KW-1185">Reference proteome</keyword>
<dbReference type="SMART" id="SM00799">
    <property type="entry name" value="DENN"/>
    <property type="match status" value="1"/>
</dbReference>
<feature type="region of interest" description="Disordered" evidence="1">
    <location>
        <begin position="672"/>
        <end position="696"/>
    </location>
</feature>
<evidence type="ECO:0000313" key="3">
    <source>
        <dbReference type="EMBL" id="KAF6036924.1"/>
    </source>
</evidence>
<feature type="compositionally biased region" description="Polar residues" evidence="1">
    <location>
        <begin position="233"/>
        <end position="248"/>
    </location>
</feature>
<evidence type="ECO:0000259" key="2">
    <source>
        <dbReference type="PROSITE" id="PS50211"/>
    </source>
</evidence>